<protein>
    <submittedName>
        <fullName evidence="1">Uncharacterized protein</fullName>
    </submittedName>
</protein>
<dbReference type="EMBL" id="CAJNNW010033395">
    <property type="protein sequence ID" value="CAE8718644.1"/>
    <property type="molecule type" value="Genomic_DNA"/>
</dbReference>
<dbReference type="AlphaFoldDB" id="A0A813L2S1"/>
<name>A0A813L2S1_POLGL</name>
<evidence type="ECO:0000313" key="2">
    <source>
        <dbReference type="Proteomes" id="UP000626109"/>
    </source>
</evidence>
<proteinExistence type="predicted"/>
<gene>
    <name evidence="1" type="ORF">PGLA2088_LOCUS40186</name>
</gene>
<reference evidence="1" key="1">
    <citation type="submission" date="2021-02" db="EMBL/GenBank/DDBJ databases">
        <authorList>
            <person name="Dougan E. K."/>
            <person name="Rhodes N."/>
            <person name="Thang M."/>
            <person name="Chan C."/>
        </authorList>
    </citation>
    <scope>NUCLEOTIDE SEQUENCE</scope>
</reference>
<comment type="caution">
    <text evidence="1">The sequence shown here is derived from an EMBL/GenBank/DDBJ whole genome shotgun (WGS) entry which is preliminary data.</text>
</comment>
<sequence>MHSANELMATSSLRTVHLRLKPSEKAALQQITEPLGALLLDEFSQMQGQLAHADALRKTYGRQRAYNLDVAKYAEPQQTFGCIPHVAFFGDEIQLPPVPFEHSLLAPIEGTSDEHKVGVSIFPGMTYVYRLTRAMRFADPMLLRILDKMRTEGGVKLTATDWQALMNTAVTETNTGVLDGCEDFYQSCYTWSVVDMAYAIRSMESAKAKKATLF</sequence>
<accession>A0A813L2S1</accession>
<evidence type="ECO:0000313" key="1">
    <source>
        <dbReference type="EMBL" id="CAE8718644.1"/>
    </source>
</evidence>
<dbReference type="Proteomes" id="UP000626109">
    <property type="component" value="Unassembled WGS sequence"/>
</dbReference>
<organism evidence="1 2">
    <name type="scientific">Polarella glacialis</name>
    <name type="common">Dinoflagellate</name>
    <dbReference type="NCBI Taxonomy" id="89957"/>
    <lineage>
        <taxon>Eukaryota</taxon>
        <taxon>Sar</taxon>
        <taxon>Alveolata</taxon>
        <taxon>Dinophyceae</taxon>
        <taxon>Suessiales</taxon>
        <taxon>Suessiaceae</taxon>
        <taxon>Polarella</taxon>
    </lineage>
</organism>